<evidence type="ECO:0000313" key="5">
    <source>
        <dbReference type="EMBL" id="TMW60355.1"/>
    </source>
</evidence>
<keyword evidence="2" id="KW-0175">Coiled coil</keyword>
<evidence type="ECO:0000259" key="4">
    <source>
        <dbReference type="Pfam" id="PF24883"/>
    </source>
</evidence>
<evidence type="ECO:0000313" key="6">
    <source>
        <dbReference type="Proteomes" id="UP000794436"/>
    </source>
</evidence>
<accession>A0A8K1CC19</accession>
<feature type="region of interest" description="Disordered" evidence="3">
    <location>
        <begin position="197"/>
        <end position="222"/>
    </location>
</feature>
<name>A0A8K1CC19_PYTOL</name>
<dbReference type="Gene3D" id="3.40.50.300">
    <property type="entry name" value="P-loop containing nucleotide triphosphate hydrolases"/>
    <property type="match status" value="1"/>
</dbReference>
<feature type="region of interest" description="Disordered" evidence="3">
    <location>
        <begin position="1"/>
        <end position="56"/>
    </location>
</feature>
<evidence type="ECO:0000256" key="3">
    <source>
        <dbReference type="SAM" id="MobiDB-lite"/>
    </source>
</evidence>
<dbReference type="OrthoDB" id="5967843at2759"/>
<dbReference type="InterPro" id="IPR027417">
    <property type="entry name" value="P-loop_NTPase"/>
</dbReference>
<feature type="compositionally biased region" description="Polar residues" evidence="3">
    <location>
        <begin position="680"/>
        <end position="689"/>
    </location>
</feature>
<organism evidence="5 6">
    <name type="scientific">Pythium oligandrum</name>
    <name type="common">Mycoparasitic fungus</name>
    <dbReference type="NCBI Taxonomy" id="41045"/>
    <lineage>
        <taxon>Eukaryota</taxon>
        <taxon>Sar</taxon>
        <taxon>Stramenopiles</taxon>
        <taxon>Oomycota</taxon>
        <taxon>Peronosporomycetes</taxon>
        <taxon>Pythiales</taxon>
        <taxon>Pythiaceae</taxon>
        <taxon>Pythium</taxon>
    </lineage>
</organism>
<dbReference type="AlphaFoldDB" id="A0A8K1CC19"/>
<dbReference type="EMBL" id="SPLM01000108">
    <property type="protein sequence ID" value="TMW60355.1"/>
    <property type="molecule type" value="Genomic_DNA"/>
</dbReference>
<reference evidence="5" key="1">
    <citation type="submission" date="2019-03" db="EMBL/GenBank/DDBJ databases">
        <title>Long read genome sequence of the mycoparasitic Pythium oligandrum ATCC 38472 isolated from sugarbeet rhizosphere.</title>
        <authorList>
            <person name="Gaulin E."/>
        </authorList>
    </citation>
    <scope>NUCLEOTIDE SEQUENCE</scope>
    <source>
        <strain evidence="5">ATCC 38472_TT</strain>
    </source>
</reference>
<keyword evidence="6" id="KW-1185">Reference proteome</keyword>
<feature type="region of interest" description="Disordered" evidence="3">
    <location>
        <begin position="674"/>
        <end position="746"/>
    </location>
</feature>
<protein>
    <recommendedName>
        <fullName evidence="4">Nephrocystin 3-like N-terminal domain-containing protein</fullName>
    </recommendedName>
</protein>
<evidence type="ECO:0000256" key="2">
    <source>
        <dbReference type="SAM" id="Coils"/>
    </source>
</evidence>
<feature type="compositionally biased region" description="Basic and acidic residues" evidence="3">
    <location>
        <begin position="32"/>
        <end position="41"/>
    </location>
</feature>
<dbReference type="PANTHER" id="PTHR10039">
    <property type="entry name" value="AMELOGENIN"/>
    <property type="match status" value="1"/>
</dbReference>
<feature type="domain" description="Nephrocystin 3-like N-terminal" evidence="4">
    <location>
        <begin position="296"/>
        <end position="461"/>
    </location>
</feature>
<dbReference type="Pfam" id="PF24883">
    <property type="entry name" value="NPHP3_N"/>
    <property type="match status" value="1"/>
</dbReference>
<dbReference type="PANTHER" id="PTHR10039:SF16">
    <property type="entry name" value="GPI INOSITOL-DEACYLASE"/>
    <property type="match status" value="1"/>
</dbReference>
<feature type="region of interest" description="Disordered" evidence="3">
    <location>
        <begin position="83"/>
        <end position="105"/>
    </location>
</feature>
<dbReference type="SUPFAM" id="SSF52540">
    <property type="entry name" value="P-loop containing nucleoside triphosphate hydrolases"/>
    <property type="match status" value="1"/>
</dbReference>
<dbReference type="InterPro" id="IPR056884">
    <property type="entry name" value="NPHP3-like_N"/>
</dbReference>
<proteinExistence type="predicted"/>
<comment type="caution">
    <text evidence="5">The sequence shown here is derived from an EMBL/GenBank/DDBJ whole genome shotgun (WGS) entry which is preliminary data.</text>
</comment>
<keyword evidence="1" id="KW-0677">Repeat</keyword>
<evidence type="ECO:0000256" key="1">
    <source>
        <dbReference type="ARBA" id="ARBA00022737"/>
    </source>
</evidence>
<sequence>MFKLKKKSKSDDAGRPSSMRKFLQRTSSADPKPAKKDDAAHRYARSATTTSTMLSDDNEVSYYSQESSMSGELLYSGRSVASSTTSSRFSQRVPSQMSTTSSADNLRSTALDTLNEHEETASVDIYGFHNGSSDGHSETDGMRAELAAMKEEMRSIKREMMNEMHQTRYDLLKEVTMLKGTILQLVHTLQSGAIKLDGSSNGEQAPAELSSNEKELLARRPTTTVASKATKERITAAREDLVPPVMRGTSGRVTQLSPVDDSALSTPLTQTQIDEMFPLVDSSADVHVQSQILETGSREWVFDRVQDWLDSQFNVGADTVMAMVGDAGSGKTVAAAAVSFRHSGHVVANHFCKFDKKAKSSPRNVVLSVVNQLTTTLPSFKAQLARLNLRYVLEETDALVLARKILVDPLNALEEPLTPKFMVFDGLDQCHLPVEGHNELLEFLSFIIPECPTWLGFLITSKPSPALAAQLPVTSVLDFSAKNPRYLDDTVFLVSDILQNFDADDVEDAKFILQEKSRGNYAYLEFTKQALSHPAMNSEDPAHSPSSNTIPVDVLHDLPESIYEIYAEIFEEKFGQGRNRLWRKAQPVLQLVVAAASGPYALITEQSVLDTLQYSKDDVRMLRRAFVDIVSIRHGAYYIVSSSLYDWLSDPQRSAEQFHVDAATSIKMLKGFLRGERPATTPSTKSSQRVRIGGSASPTTSSSSLDSTSSLDRVTAAHQASVPTKRYEPNLHVQKQPVGILKRSKA</sequence>
<gene>
    <name evidence="5" type="ORF">Poli38472_000397</name>
</gene>
<dbReference type="Proteomes" id="UP000794436">
    <property type="component" value="Unassembled WGS sequence"/>
</dbReference>
<feature type="compositionally biased region" description="Polar residues" evidence="3">
    <location>
        <begin position="92"/>
        <end position="105"/>
    </location>
</feature>
<feature type="coiled-coil region" evidence="2">
    <location>
        <begin position="139"/>
        <end position="166"/>
    </location>
</feature>
<feature type="compositionally biased region" description="Polar residues" evidence="3">
    <location>
        <begin position="46"/>
        <end position="56"/>
    </location>
</feature>
<feature type="compositionally biased region" description="Low complexity" evidence="3">
    <location>
        <begin position="695"/>
        <end position="710"/>
    </location>
</feature>